<proteinExistence type="inferred from homology"/>
<evidence type="ECO:0008006" key="11">
    <source>
        <dbReference type="Google" id="ProtNLM"/>
    </source>
</evidence>
<dbReference type="InterPro" id="IPR009075">
    <property type="entry name" value="AcylCo_DH/oxidase_C"/>
</dbReference>
<dbReference type="InterPro" id="IPR009100">
    <property type="entry name" value="AcylCoA_DH/oxidase_NM_dom_sf"/>
</dbReference>
<dbReference type="InterPro" id="IPR045008">
    <property type="entry name" value="ACX4-like"/>
</dbReference>
<dbReference type="GO" id="GO:0003995">
    <property type="term" value="F:acyl-CoA dehydrogenase activity"/>
    <property type="evidence" value="ECO:0007669"/>
    <property type="project" value="InterPro"/>
</dbReference>
<dbReference type="InterPro" id="IPR013786">
    <property type="entry name" value="AcylCoA_DH/ox_N"/>
</dbReference>
<evidence type="ECO:0000313" key="10">
    <source>
        <dbReference type="Proteomes" id="UP000785679"/>
    </source>
</evidence>
<dbReference type="Gene3D" id="2.40.110.10">
    <property type="entry name" value="Butyryl-CoA Dehydrogenase, subunit A, domain 2"/>
    <property type="match status" value="1"/>
</dbReference>
<evidence type="ECO:0000259" key="8">
    <source>
        <dbReference type="Pfam" id="PF02771"/>
    </source>
</evidence>
<dbReference type="SUPFAM" id="SSF56645">
    <property type="entry name" value="Acyl-CoA dehydrogenase NM domain-like"/>
    <property type="match status" value="1"/>
</dbReference>
<keyword evidence="3 5" id="KW-0285">Flavoprotein</keyword>
<keyword evidence="4 5" id="KW-0274">FAD</keyword>
<protein>
    <recommendedName>
        <fullName evidence="11">Glutaryl-CoA dehydrogenase</fullName>
    </recommendedName>
</protein>
<accession>A0A8J8NQF5</accession>
<dbReference type="Pfam" id="PF02770">
    <property type="entry name" value="Acyl-CoA_dh_M"/>
    <property type="match status" value="1"/>
</dbReference>
<dbReference type="Gene3D" id="1.10.540.10">
    <property type="entry name" value="Acyl-CoA dehydrogenase/oxidase, N-terminal domain"/>
    <property type="match status" value="1"/>
</dbReference>
<evidence type="ECO:0000256" key="4">
    <source>
        <dbReference type="ARBA" id="ARBA00022827"/>
    </source>
</evidence>
<evidence type="ECO:0000259" key="6">
    <source>
        <dbReference type="Pfam" id="PF00441"/>
    </source>
</evidence>
<dbReference type="Gene3D" id="1.20.140.10">
    <property type="entry name" value="Butyryl-CoA Dehydrogenase, subunit A, domain 3"/>
    <property type="match status" value="1"/>
</dbReference>
<keyword evidence="5" id="KW-0560">Oxidoreductase</keyword>
<evidence type="ECO:0000259" key="7">
    <source>
        <dbReference type="Pfam" id="PF02770"/>
    </source>
</evidence>
<feature type="domain" description="Acyl-CoA oxidase/dehydrogenase middle" evidence="7">
    <location>
        <begin position="213"/>
        <end position="306"/>
    </location>
</feature>
<organism evidence="9 10">
    <name type="scientific">Halteria grandinella</name>
    <dbReference type="NCBI Taxonomy" id="5974"/>
    <lineage>
        <taxon>Eukaryota</taxon>
        <taxon>Sar</taxon>
        <taxon>Alveolata</taxon>
        <taxon>Ciliophora</taxon>
        <taxon>Intramacronucleata</taxon>
        <taxon>Spirotrichea</taxon>
        <taxon>Stichotrichia</taxon>
        <taxon>Sporadotrichida</taxon>
        <taxon>Halteriidae</taxon>
        <taxon>Halteria</taxon>
    </lineage>
</organism>
<gene>
    <name evidence="9" type="ORF">FGO68_gene12113</name>
</gene>
<reference evidence="9" key="1">
    <citation type="submission" date="2019-06" db="EMBL/GenBank/DDBJ databases">
        <authorList>
            <person name="Zheng W."/>
        </authorList>
    </citation>
    <scope>NUCLEOTIDE SEQUENCE</scope>
    <source>
        <strain evidence="9">QDHG01</strain>
    </source>
</reference>
<dbReference type="Pfam" id="PF02771">
    <property type="entry name" value="Acyl-CoA_dh_N"/>
    <property type="match status" value="1"/>
</dbReference>
<dbReference type="PANTHER" id="PTHR43188">
    <property type="entry name" value="ACYL-COENZYME A OXIDASE"/>
    <property type="match status" value="1"/>
</dbReference>
<dbReference type="GO" id="GO:0005777">
    <property type="term" value="C:peroxisome"/>
    <property type="evidence" value="ECO:0007669"/>
    <property type="project" value="TreeGrafter"/>
</dbReference>
<evidence type="ECO:0000256" key="2">
    <source>
        <dbReference type="ARBA" id="ARBA00009347"/>
    </source>
</evidence>
<dbReference type="Pfam" id="PF00441">
    <property type="entry name" value="Acyl-CoA_dh_1"/>
    <property type="match status" value="1"/>
</dbReference>
<comment type="similarity">
    <text evidence="2 5">Belongs to the acyl-CoA dehydrogenase family.</text>
</comment>
<dbReference type="SUPFAM" id="SSF47203">
    <property type="entry name" value="Acyl-CoA dehydrogenase C-terminal domain-like"/>
    <property type="match status" value="1"/>
</dbReference>
<evidence type="ECO:0000256" key="1">
    <source>
        <dbReference type="ARBA" id="ARBA00001974"/>
    </source>
</evidence>
<dbReference type="GO" id="GO:0050660">
    <property type="term" value="F:flavin adenine dinucleotide binding"/>
    <property type="evidence" value="ECO:0007669"/>
    <property type="project" value="InterPro"/>
</dbReference>
<sequence length="473" mass="52838">MPGSQRGECLENKKVSRGRLRIGSIRLNRFTEEFILILIYIYFKSLRAYKIVSMNRSDHLLTLLGSHLSPQATAAAPKKAPKGNFKSCWDHFNMNEFLTPRGQEKKDEIEKFIKANQLNFVEYIEKATLPKFFVDKMKEMKICGMQTKGYGSPEFTIIEACSMFYELGRFDMGLGLFLFLQNGLGIQVYDACCSEEQKARFLPDLIALNKFTCFGLTEPDNGSDATGMITTAKKVDGGYVLNGRKRWPGNAVMADLTIVWAKNISDGNKIQGFVVEKGSKGHSATPIPNKIATRMVQNGNIELNDVFVPEQNRFAKADSFETGLNKCLMESRLTITFIFMGAMAGAFEAAYEYAMKRVQFGKPIAGFQLTQEKLVRMLGEIESCLTLLVRCVLEYQAGKATMGQIAMTKAHISRVGRDVTRTAREIQGANGILWENIALKHMIDMEASHTGEGTYDVNVLVSGRELTGLAAFK</sequence>
<name>A0A8J8NQF5_HALGN</name>
<dbReference type="AlphaFoldDB" id="A0A8J8NQF5"/>
<evidence type="ECO:0000256" key="3">
    <source>
        <dbReference type="ARBA" id="ARBA00022630"/>
    </source>
</evidence>
<evidence type="ECO:0000256" key="5">
    <source>
        <dbReference type="RuleBase" id="RU362125"/>
    </source>
</evidence>
<comment type="cofactor">
    <cofactor evidence="1 5">
        <name>FAD</name>
        <dbReference type="ChEBI" id="CHEBI:57692"/>
    </cofactor>
</comment>
<dbReference type="InterPro" id="IPR036250">
    <property type="entry name" value="AcylCo_DH-like_C"/>
</dbReference>
<dbReference type="GO" id="GO:0006635">
    <property type="term" value="P:fatty acid beta-oxidation"/>
    <property type="evidence" value="ECO:0007669"/>
    <property type="project" value="InterPro"/>
</dbReference>
<dbReference type="EMBL" id="RRYP01008697">
    <property type="protein sequence ID" value="TNV79598.1"/>
    <property type="molecule type" value="Genomic_DNA"/>
</dbReference>
<comment type="caution">
    <text evidence="9">The sequence shown here is derived from an EMBL/GenBank/DDBJ whole genome shotgun (WGS) entry which is preliminary data.</text>
</comment>
<dbReference type="OrthoDB" id="435240at2759"/>
<dbReference type="InterPro" id="IPR006089">
    <property type="entry name" value="Acyl-CoA_DH_CS"/>
</dbReference>
<keyword evidence="10" id="KW-1185">Reference proteome</keyword>
<dbReference type="InterPro" id="IPR046373">
    <property type="entry name" value="Acyl-CoA_Oxase/DH_mid-dom_sf"/>
</dbReference>
<dbReference type="InterPro" id="IPR006091">
    <property type="entry name" value="Acyl-CoA_Oxase/DH_mid-dom"/>
</dbReference>
<feature type="domain" description="Acyl-CoA dehydrogenase/oxidase N-terminal" evidence="8">
    <location>
        <begin position="104"/>
        <end position="207"/>
    </location>
</feature>
<evidence type="ECO:0000313" key="9">
    <source>
        <dbReference type="EMBL" id="TNV79598.1"/>
    </source>
</evidence>
<dbReference type="PANTHER" id="PTHR43188:SF1">
    <property type="entry name" value="ACYL-COA DEHYDROGENASE"/>
    <property type="match status" value="1"/>
</dbReference>
<feature type="domain" description="Acyl-CoA dehydrogenase/oxidase C-terminal" evidence="6">
    <location>
        <begin position="326"/>
        <end position="465"/>
    </location>
</feature>
<dbReference type="InterPro" id="IPR037069">
    <property type="entry name" value="AcylCoA_DH/ox_N_sf"/>
</dbReference>
<dbReference type="Proteomes" id="UP000785679">
    <property type="component" value="Unassembled WGS sequence"/>
</dbReference>
<dbReference type="PROSITE" id="PS00072">
    <property type="entry name" value="ACYL_COA_DH_1"/>
    <property type="match status" value="1"/>
</dbReference>